<reference evidence="2 3" key="1">
    <citation type="submission" date="2011-10" db="EMBL/GenBank/DDBJ databases">
        <title>The Genome Sequence of Fusobacterium sp. 4_1_13.</title>
        <authorList>
            <consortium name="The Broad Institute Genome Sequencing Platform"/>
            <person name="Earl A."/>
            <person name="Ward D."/>
            <person name="Feldgarden M."/>
            <person name="Gevers D."/>
            <person name="Strauss J."/>
            <person name="Ambrose C."/>
            <person name="Allen-Vercoe E."/>
            <person name="Young S.K."/>
            <person name="Zeng Q."/>
            <person name="Gargeya S."/>
            <person name="Fitzgerald M."/>
            <person name="Haas B."/>
            <person name="Abouelleil A."/>
            <person name="Alvarado L."/>
            <person name="Arachchi H.M."/>
            <person name="Berlin A."/>
            <person name="Brown A."/>
            <person name="Chapman S.B."/>
            <person name="Chen Z."/>
            <person name="Dunbar C."/>
            <person name="Freedman E."/>
            <person name="Gearin G."/>
            <person name="Goldberg J."/>
            <person name="Griggs A."/>
            <person name="Gujja S."/>
            <person name="Heiman D."/>
            <person name="Howarth C."/>
            <person name="Larson L."/>
            <person name="Lui A."/>
            <person name="MacDonald P.J."/>
            <person name="Montmayeur A."/>
            <person name="Murphy C."/>
            <person name="Neiman D."/>
            <person name="Pearson M."/>
            <person name="Priest M."/>
            <person name="Roberts A."/>
            <person name="Saif S."/>
            <person name="Shea T."/>
            <person name="Shenoy N."/>
            <person name="Sisk P."/>
            <person name="Stolte C."/>
            <person name="Sykes S."/>
            <person name="Wortman J."/>
            <person name="Nusbaum C."/>
            <person name="Birren B."/>
        </authorList>
    </citation>
    <scope>NUCLEOTIDE SEQUENCE [LARGE SCALE GENOMIC DNA]</scope>
    <source>
        <strain evidence="2 3">4_1_13</strain>
    </source>
</reference>
<accession>A0A0M1VX92</accession>
<gene>
    <name evidence="2" type="ORF">FSCG_02008</name>
</gene>
<evidence type="ECO:0000313" key="3">
    <source>
        <dbReference type="Proteomes" id="UP000004925"/>
    </source>
</evidence>
<evidence type="ECO:0000256" key="1">
    <source>
        <dbReference type="SAM" id="Phobius"/>
    </source>
</evidence>
<proteinExistence type="predicted"/>
<dbReference type="EMBL" id="ACDE02000015">
    <property type="protein sequence ID" value="EEO41295.2"/>
    <property type="molecule type" value="Genomic_DNA"/>
</dbReference>
<dbReference type="eggNOG" id="ENOG50317P2">
    <property type="taxonomic scope" value="Bacteria"/>
</dbReference>
<evidence type="ECO:0000313" key="2">
    <source>
        <dbReference type="EMBL" id="EEO41295.2"/>
    </source>
</evidence>
<name>A0A0M1VX92_FUSVC</name>
<sequence length="137" mass="16141">MNKNKAFSLMEVIVSVFILILVLIPSIKLNIQQIKTYSKIRNADSELHFFTSLNNYLKAENITNAHLEFNNYSDFISRFNNFGNSFQNLKNKNFKLIIDTEETEVDFSNRKEKASLIKVEYRGDKKIYKNTLLKFEE</sequence>
<dbReference type="Proteomes" id="UP000004925">
    <property type="component" value="Unassembled WGS sequence"/>
</dbReference>
<protein>
    <recommendedName>
        <fullName evidence="4">Prepilin-type N-terminal cleavage/methylation domain-containing protein</fullName>
    </recommendedName>
</protein>
<keyword evidence="1" id="KW-0812">Transmembrane</keyword>
<feature type="transmembrane region" description="Helical" evidence="1">
    <location>
        <begin position="12"/>
        <end position="31"/>
    </location>
</feature>
<organism evidence="2 3">
    <name type="scientific">Fusobacterium vincentii 4_1_13</name>
    <dbReference type="NCBI Taxonomy" id="469606"/>
    <lineage>
        <taxon>Bacteria</taxon>
        <taxon>Fusobacteriati</taxon>
        <taxon>Fusobacteriota</taxon>
        <taxon>Fusobacteriia</taxon>
        <taxon>Fusobacteriales</taxon>
        <taxon>Fusobacteriaceae</taxon>
        <taxon>Fusobacterium</taxon>
    </lineage>
</organism>
<dbReference type="AlphaFoldDB" id="A0A0M1VX92"/>
<evidence type="ECO:0008006" key="4">
    <source>
        <dbReference type="Google" id="ProtNLM"/>
    </source>
</evidence>
<keyword evidence="1" id="KW-1133">Transmembrane helix</keyword>
<keyword evidence="1" id="KW-0472">Membrane</keyword>
<comment type="caution">
    <text evidence="2">The sequence shown here is derived from an EMBL/GenBank/DDBJ whole genome shotgun (WGS) entry which is preliminary data.</text>
</comment>
<dbReference type="RefSeq" id="WP_032844098.1">
    <property type="nucleotide sequence ID" value="NZ_KQ235736.1"/>
</dbReference>